<dbReference type="Pfam" id="PF00563">
    <property type="entry name" value="EAL"/>
    <property type="match status" value="1"/>
</dbReference>
<dbReference type="CDD" id="cd01948">
    <property type="entry name" value="EAL"/>
    <property type="match status" value="1"/>
</dbReference>
<feature type="transmembrane region" description="Helical" evidence="1">
    <location>
        <begin position="218"/>
        <end position="239"/>
    </location>
</feature>
<feature type="transmembrane region" description="Helical" evidence="1">
    <location>
        <begin position="246"/>
        <end position="262"/>
    </location>
</feature>
<proteinExistence type="predicted"/>
<dbReference type="InterPro" id="IPR011623">
    <property type="entry name" value="7TMR_DISM_rcpt_extracell_dom1"/>
</dbReference>
<keyword evidence="1" id="KW-0812">Transmembrane</keyword>
<dbReference type="PANTHER" id="PTHR33121">
    <property type="entry name" value="CYCLIC DI-GMP PHOSPHODIESTERASE PDEF"/>
    <property type="match status" value="1"/>
</dbReference>
<evidence type="ECO:0000313" key="5">
    <source>
        <dbReference type="Proteomes" id="UP001595636"/>
    </source>
</evidence>
<dbReference type="Gene3D" id="2.60.40.2380">
    <property type="match status" value="1"/>
</dbReference>
<dbReference type="Gene3D" id="3.20.20.450">
    <property type="entry name" value="EAL domain"/>
    <property type="match status" value="1"/>
</dbReference>
<feature type="domain" description="GGDEF" evidence="3">
    <location>
        <begin position="476"/>
        <end position="607"/>
    </location>
</feature>
<keyword evidence="5" id="KW-1185">Reference proteome</keyword>
<dbReference type="Proteomes" id="UP001595636">
    <property type="component" value="Unassembled WGS sequence"/>
</dbReference>
<evidence type="ECO:0000259" key="3">
    <source>
        <dbReference type="PROSITE" id="PS50887"/>
    </source>
</evidence>
<evidence type="ECO:0000256" key="1">
    <source>
        <dbReference type="SAM" id="Phobius"/>
    </source>
</evidence>
<accession>A0ABV7TSP4</accession>
<feature type="transmembrane region" description="Helical" evidence="1">
    <location>
        <begin position="282"/>
        <end position="304"/>
    </location>
</feature>
<dbReference type="InterPro" id="IPR050706">
    <property type="entry name" value="Cyclic-di-GMP_PDE-like"/>
</dbReference>
<feature type="transmembrane region" description="Helical" evidence="1">
    <location>
        <begin position="401"/>
        <end position="422"/>
    </location>
</feature>
<organism evidence="4 5">
    <name type="scientific">Vogesella amnigena</name>
    <dbReference type="NCBI Taxonomy" id="1507449"/>
    <lineage>
        <taxon>Bacteria</taxon>
        <taxon>Pseudomonadati</taxon>
        <taxon>Pseudomonadota</taxon>
        <taxon>Betaproteobacteria</taxon>
        <taxon>Neisseriales</taxon>
        <taxon>Chromobacteriaceae</taxon>
        <taxon>Vogesella</taxon>
    </lineage>
</organism>
<protein>
    <submittedName>
        <fullName evidence="4">EAL domain-containing protein</fullName>
    </submittedName>
</protein>
<sequence>MSTFSHAMPVVPDNYALASCSAWRLLAMLLLFPLLAGISTALAAAQLMPEVVIVPRFVGDRLYERQNLVPMLRWCEDRDGRSVEEVRQQCNWQRSRQQSLHFASSPSAFWLHVRLHNISSADRNAVVDFGVSRQDYLDWYVLDASTGMRLAQGRVGDRLPMQVRELPTRRQGIPVLVPPAKDIDLYVRTDSYDGWHHMLKPVLLSEKTFLESEQKQDFANGLIFGMFGAIAAASLTAYVATRVRSILLYGLALIGLLIYSMVMNDYDLMFIWPNAPDLHNRLAFFAGPATVLLYCALVFELLHMSTRLPRWAWRGLQVWSVLAALSCLPAVFGHVLWSMYTTLVAAWLTLPAFVAVCWLAWRQVPAAGLMAMAFAAQVLAAVLNASRTMGLLRNVSFDQSIIQLAGLFQALVLAYAMAQLLIKMRQENLHSAQLALEVQAKLHAQQEQEQRQDKLTGLPNRLALVEWLLARMTQPRPLAVIHIGISDFKAVNEQYSHQGGDYALVELCRRCQAVLGPGDYLARQLSDEFIMVLHGVDTIQALSVASQLMQRLAQPIPYGEAEMVLRSRMGIATYPQDGRDPETLLQHAHIAKREASHLASRIQTYHNGSDKLFERRNLLLRDLRSAIAAEQFLLVYQPKLNLATGRVDTAEAMLRWDHPQLGRVSPVEFIPLVERADATWQLSMWVLERGIAQMARWLQRGYRIGLSLNLSAQDLHHRQLPQLVQELLEKYAVPAELLTLEITESGVMQHLDSVRLVLNALCEQGVRLSIDDFGTGYSSLAMLKQLPVTELKIDRAFVAPLERDDSENGEDAAIIRAIIGIAHSVGMQVVAEGVETQAVARMLCDWQCEYLQGYWLTPPLSAEQFLAWQEQGGERFMQELQPTAAIASPPTLMALPAADSAADSLFPGLGGVMGAPIISGGQAG</sequence>
<dbReference type="Pfam" id="PF00990">
    <property type="entry name" value="GGDEF"/>
    <property type="match status" value="1"/>
</dbReference>
<evidence type="ECO:0000313" key="4">
    <source>
        <dbReference type="EMBL" id="MFC3625756.1"/>
    </source>
</evidence>
<feature type="transmembrane region" description="Helical" evidence="1">
    <location>
        <begin position="316"/>
        <end position="337"/>
    </location>
</feature>
<dbReference type="SMART" id="SM00052">
    <property type="entry name" value="EAL"/>
    <property type="match status" value="1"/>
</dbReference>
<feature type="domain" description="EAL" evidence="2">
    <location>
        <begin position="616"/>
        <end position="873"/>
    </location>
</feature>
<dbReference type="InterPro" id="IPR011622">
    <property type="entry name" value="7TMR_DISM_rcpt_extracell_dom2"/>
</dbReference>
<dbReference type="InterPro" id="IPR035919">
    <property type="entry name" value="EAL_sf"/>
</dbReference>
<dbReference type="SMART" id="SM00267">
    <property type="entry name" value="GGDEF"/>
    <property type="match status" value="1"/>
</dbReference>
<name>A0ABV7TSP4_9NEIS</name>
<dbReference type="PROSITE" id="PS50887">
    <property type="entry name" value="GGDEF"/>
    <property type="match status" value="1"/>
</dbReference>
<dbReference type="PANTHER" id="PTHR33121:SF71">
    <property type="entry name" value="OXYGEN SENSOR PROTEIN DOSP"/>
    <property type="match status" value="1"/>
</dbReference>
<dbReference type="Pfam" id="PF07696">
    <property type="entry name" value="7TMR-DISMED2"/>
    <property type="match status" value="1"/>
</dbReference>
<dbReference type="CDD" id="cd01949">
    <property type="entry name" value="GGDEF"/>
    <property type="match status" value="1"/>
</dbReference>
<dbReference type="SUPFAM" id="SSF141868">
    <property type="entry name" value="EAL domain-like"/>
    <property type="match status" value="1"/>
</dbReference>
<keyword evidence="1" id="KW-1133">Transmembrane helix</keyword>
<evidence type="ECO:0000259" key="2">
    <source>
        <dbReference type="PROSITE" id="PS50883"/>
    </source>
</evidence>
<dbReference type="InterPro" id="IPR000160">
    <property type="entry name" value="GGDEF_dom"/>
</dbReference>
<keyword evidence="1" id="KW-0472">Membrane</keyword>
<dbReference type="SUPFAM" id="SSF55073">
    <property type="entry name" value="Nucleotide cyclase"/>
    <property type="match status" value="1"/>
</dbReference>
<feature type="transmembrane region" description="Helical" evidence="1">
    <location>
        <begin position="343"/>
        <end position="361"/>
    </location>
</feature>
<comment type="caution">
    <text evidence="4">The sequence shown here is derived from an EMBL/GenBank/DDBJ whole genome shotgun (WGS) entry which is preliminary data.</text>
</comment>
<dbReference type="InterPro" id="IPR029787">
    <property type="entry name" value="Nucleotide_cyclase"/>
</dbReference>
<dbReference type="Gene3D" id="3.30.70.270">
    <property type="match status" value="1"/>
</dbReference>
<dbReference type="NCBIfam" id="TIGR00254">
    <property type="entry name" value="GGDEF"/>
    <property type="match status" value="1"/>
</dbReference>
<dbReference type="RefSeq" id="WP_390277584.1">
    <property type="nucleotide sequence ID" value="NZ_JBHRYH010000012.1"/>
</dbReference>
<dbReference type="InterPro" id="IPR001633">
    <property type="entry name" value="EAL_dom"/>
</dbReference>
<gene>
    <name evidence="4" type="ORF">ACFOKJ_06295</name>
</gene>
<feature type="transmembrane region" description="Helical" evidence="1">
    <location>
        <begin position="368"/>
        <end position="389"/>
    </location>
</feature>
<dbReference type="PROSITE" id="PS50883">
    <property type="entry name" value="EAL"/>
    <property type="match status" value="1"/>
</dbReference>
<dbReference type="EMBL" id="JBHRYH010000012">
    <property type="protein sequence ID" value="MFC3625756.1"/>
    <property type="molecule type" value="Genomic_DNA"/>
</dbReference>
<dbReference type="Pfam" id="PF07695">
    <property type="entry name" value="7TMR-DISM_7TM"/>
    <property type="match status" value="1"/>
</dbReference>
<dbReference type="InterPro" id="IPR043128">
    <property type="entry name" value="Rev_trsase/Diguanyl_cyclase"/>
</dbReference>
<reference evidence="5" key="1">
    <citation type="journal article" date="2019" name="Int. J. Syst. Evol. Microbiol.">
        <title>The Global Catalogue of Microorganisms (GCM) 10K type strain sequencing project: providing services to taxonomists for standard genome sequencing and annotation.</title>
        <authorList>
            <consortium name="The Broad Institute Genomics Platform"/>
            <consortium name="The Broad Institute Genome Sequencing Center for Infectious Disease"/>
            <person name="Wu L."/>
            <person name="Ma J."/>
        </authorList>
    </citation>
    <scope>NUCLEOTIDE SEQUENCE [LARGE SCALE GENOMIC DNA]</scope>
    <source>
        <strain evidence="5">KCTC 42195</strain>
    </source>
</reference>